<evidence type="ECO:0008006" key="4">
    <source>
        <dbReference type="Google" id="ProtNLM"/>
    </source>
</evidence>
<protein>
    <recommendedName>
        <fullName evidence="4">Transmembrane protein</fullName>
    </recommendedName>
</protein>
<accession>A0A1V9YJR3</accession>
<keyword evidence="1" id="KW-0472">Membrane</keyword>
<evidence type="ECO:0000313" key="2">
    <source>
        <dbReference type="EMBL" id="OQR85952.1"/>
    </source>
</evidence>
<name>A0A1V9YJR3_9STRA</name>
<keyword evidence="3" id="KW-1185">Reference proteome</keyword>
<feature type="transmembrane region" description="Helical" evidence="1">
    <location>
        <begin position="325"/>
        <end position="348"/>
    </location>
</feature>
<keyword evidence="1" id="KW-0812">Transmembrane</keyword>
<organism evidence="2 3">
    <name type="scientific">Thraustotheca clavata</name>
    <dbReference type="NCBI Taxonomy" id="74557"/>
    <lineage>
        <taxon>Eukaryota</taxon>
        <taxon>Sar</taxon>
        <taxon>Stramenopiles</taxon>
        <taxon>Oomycota</taxon>
        <taxon>Saprolegniomycetes</taxon>
        <taxon>Saprolegniales</taxon>
        <taxon>Achlyaceae</taxon>
        <taxon>Thraustotheca</taxon>
    </lineage>
</organism>
<evidence type="ECO:0000313" key="3">
    <source>
        <dbReference type="Proteomes" id="UP000243217"/>
    </source>
</evidence>
<evidence type="ECO:0000256" key="1">
    <source>
        <dbReference type="SAM" id="Phobius"/>
    </source>
</evidence>
<keyword evidence="1" id="KW-1133">Transmembrane helix</keyword>
<gene>
    <name evidence="2" type="ORF">THRCLA_22990</name>
</gene>
<feature type="transmembrane region" description="Helical" evidence="1">
    <location>
        <begin position="258"/>
        <end position="281"/>
    </location>
</feature>
<comment type="caution">
    <text evidence="2">The sequence shown here is derived from an EMBL/GenBank/DDBJ whole genome shotgun (WGS) entry which is preliminary data.</text>
</comment>
<feature type="transmembrane region" description="Helical" evidence="1">
    <location>
        <begin position="287"/>
        <end position="313"/>
    </location>
</feature>
<dbReference type="AlphaFoldDB" id="A0A1V9YJR3"/>
<dbReference type="OrthoDB" id="65893at2759"/>
<sequence length="561" mass="62790">MIDNTCSLHSNGIYSSDCNRTLTLTSSNVITSIGKLITSQLTQFPVYLTTCKTSSNTTTFGAIVFLIANINVECSINNNPNILGLALLETTFNDTMPMFILTLYIDQNSPPSELRIDTSGYVTVVASSTTKHLISADGLVTTLATYNHSNWYFESQPLSSRYTFNHSCVSEVIYEATIPSPYIYKGLYSNNNLYIGWTCKHQLVHSMEISIAQMILIPIILHLVNGDLFLTLLGWHGIMKRQPVLTYDFISGMERRKLLLVLLSIVRIPALGYIEVTRLYLYTKVQFAVHCVAVLMAGGLPVYVCVLSIFIIQRLPALPKFKHKAIRIALPFLTLGTMFLSVLVACYFDDAQLNLQGAIWQRNASLTIQIGGQDIALGAYTNNNVPSAKNILVKPILLSFTIMLSLSLFWPILLQRQLIVDMTYFDRNEFLSKLFVPSYITVLPLYESDCIKVGNKLFCKPSTLALLGYASIEERNVPVTSKIAVSRRDSKAGIETIGHTRSEPSFIIMSMYDLLPALLPHQFHCPSIVGWIQNYQYKVAPKNTKIDKYTKYKPTKGLCVG</sequence>
<dbReference type="EMBL" id="JNBS01003590">
    <property type="protein sequence ID" value="OQR85952.1"/>
    <property type="molecule type" value="Genomic_DNA"/>
</dbReference>
<feature type="transmembrane region" description="Helical" evidence="1">
    <location>
        <begin position="215"/>
        <end position="238"/>
    </location>
</feature>
<feature type="transmembrane region" description="Helical" evidence="1">
    <location>
        <begin position="396"/>
        <end position="414"/>
    </location>
</feature>
<reference evidence="2 3" key="1">
    <citation type="journal article" date="2014" name="Genome Biol. Evol.">
        <title>The secreted proteins of Achlya hypogyna and Thraustotheca clavata identify the ancestral oomycete secretome and reveal gene acquisitions by horizontal gene transfer.</title>
        <authorList>
            <person name="Misner I."/>
            <person name="Blouin N."/>
            <person name="Leonard G."/>
            <person name="Richards T.A."/>
            <person name="Lane C.E."/>
        </authorList>
    </citation>
    <scope>NUCLEOTIDE SEQUENCE [LARGE SCALE GENOMIC DNA]</scope>
    <source>
        <strain evidence="2 3">ATCC 34112</strain>
    </source>
</reference>
<dbReference type="Proteomes" id="UP000243217">
    <property type="component" value="Unassembled WGS sequence"/>
</dbReference>
<proteinExistence type="predicted"/>